<protein>
    <submittedName>
        <fullName evidence="10">Carbamoyl-phosphate synthase L chain, ATP binding domain-containing protein</fullName>
    </submittedName>
</protein>
<dbReference type="PANTHER" id="PTHR18866:SF127">
    <property type="match status" value="1"/>
</dbReference>
<dbReference type="PROSITE" id="PS50979">
    <property type="entry name" value="BC"/>
    <property type="match status" value="1"/>
</dbReference>
<dbReference type="InterPro" id="IPR011054">
    <property type="entry name" value="Rudment_hybrid_motif"/>
</dbReference>
<keyword evidence="2" id="KW-0436">Ligase</keyword>
<evidence type="ECO:0000259" key="7">
    <source>
        <dbReference type="PROSITE" id="PS50968"/>
    </source>
</evidence>
<dbReference type="Pfam" id="PF00364">
    <property type="entry name" value="Biotin_lipoyl"/>
    <property type="match status" value="1"/>
</dbReference>
<keyword evidence="5" id="KW-0092">Biotin</keyword>
<keyword evidence="4 6" id="KW-0067">ATP-binding</keyword>
<dbReference type="PANTHER" id="PTHR18866">
    <property type="entry name" value="CARBOXYLASE:PYRUVATE/ACETYL-COA/PROPIONYL-COA CARBOXYLASE"/>
    <property type="match status" value="1"/>
</dbReference>
<dbReference type="InterPro" id="IPR000089">
    <property type="entry name" value="Biotin_lipoyl"/>
</dbReference>
<evidence type="ECO:0000259" key="8">
    <source>
        <dbReference type="PROSITE" id="PS50975"/>
    </source>
</evidence>
<name>A0ABQ8GSM1_9PEZI</name>
<sequence>MASTGSSSSRASLFLAEPPVGPDGRPALRRILIANRGEIACRVIATCRKLNLTSIAIYVDEDKASLHVSQADESICIGSITQTSKNPFLDACLLVTTAQQAQADAIHPGYGYLSEDPAFAQLVRDAGLVFIGPSPTAMSTLGNKRAAKEYLGTNAPDVPLILGFAGSSQDAAELEAAARNIGYPVMLKAAAGGGGKGMRVVREPSELLEALERARSEAERSFGSADCILEKYVEAAKHVEMQVLGDRHGRAICLWERDCSVQRRHQKIVEETPCPWLSEDMRQRMAATAVRIVELIGYEGAGTVEFVVDVAAGAYYFLEVNARLQVEHPITEEVTGLDLVSLQLFVAAGGRLSSLPALTTIPRNGHAIECRLCAEDPTRNFLPERGIIRLWHPAPDTPDTRFETAIQSGSEVSIHFDPMIAKVVIWAPTRLLAVEKMIRTLAQTACVGVRTNQLFLQSCLAHRAFRNPAYTTSFIPENLDGLLRSPYGDEVQAEAFRQLAPVAACLFLRHLRGRTRRAGPFRDVRRGFRNQRCDPVNRHVDVVVMERGATEKGEGEGEGAPPNASLRRPQVCIWQQATLDDAHRRDQDTYRFQYVALPPPVDDDAQTTPAKAVTARYNALSAAVRNTTSSSEAPTSQAVLHSLVRIPPPEGAARTDCLAATVSLAVDGRKLVAHLATRALDGLDDSQPGRPQRVWAHLPAVGTWVEYGVYGMLTWAEGLREEVVNASAEGGGAAVAGKRVIKAPMPCRVLGVLKKDGEEVKEGENAMVVESMKMEMSIVAPANGRFRTVWRKGDAVADGEILCRIE</sequence>
<feature type="domain" description="Biotin carboxylation" evidence="9">
    <location>
        <begin position="27"/>
        <end position="480"/>
    </location>
</feature>
<evidence type="ECO:0000256" key="4">
    <source>
        <dbReference type="ARBA" id="ARBA00022840"/>
    </source>
</evidence>
<feature type="domain" description="Lipoyl-binding" evidence="7">
    <location>
        <begin position="738"/>
        <end position="806"/>
    </location>
</feature>
<dbReference type="Pfam" id="PF02786">
    <property type="entry name" value="CPSase_L_D2"/>
    <property type="match status" value="1"/>
</dbReference>
<dbReference type="PROSITE" id="PS50975">
    <property type="entry name" value="ATP_GRASP"/>
    <property type="match status" value="1"/>
</dbReference>
<feature type="domain" description="ATP-grasp" evidence="8">
    <location>
        <begin position="150"/>
        <end position="348"/>
    </location>
</feature>
<comment type="cofactor">
    <cofactor evidence="1">
        <name>biotin</name>
        <dbReference type="ChEBI" id="CHEBI:57586"/>
    </cofactor>
</comment>
<accession>A0ABQ8GSM1</accession>
<dbReference type="InterPro" id="IPR005481">
    <property type="entry name" value="BC-like_N"/>
</dbReference>
<evidence type="ECO:0000256" key="2">
    <source>
        <dbReference type="ARBA" id="ARBA00022598"/>
    </source>
</evidence>
<dbReference type="InterPro" id="IPR011764">
    <property type="entry name" value="Biotin_carboxylation_dom"/>
</dbReference>
<dbReference type="InterPro" id="IPR011761">
    <property type="entry name" value="ATP-grasp"/>
</dbReference>
<dbReference type="SUPFAM" id="SSF51246">
    <property type="entry name" value="Rudiment single hybrid motif"/>
    <property type="match status" value="1"/>
</dbReference>
<evidence type="ECO:0000256" key="5">
    <source>
        <dbReference type="ARBA" id="ARBA00023267"/>
    </source>
</evidence>
<dbReference type="InterPro" id="IPR005482">
    <property type="entry name" value="Biotin_COase_C"/>
</dbReference>
<dbReference type="SUPFAM" id="SSF52440">
    <property type="entry name" value="PreATP-grasp domain"/>
    <property type="match status" value="1"/>
</dbReference>
<gene>
    <name evidence="10" type="ORF">B0J12DRAFT_562615</name>
</gene>
<dbReference type="InterPro" id="IPR005479">
    <property type="entry name" value="CPAse_ATP-bd"/>
</dbReference>
<evidence type="ECO:0000259" key="9">
    <source>
        <dbReference type="PROSITE" id="PS50979"/>
    </source>
</evidence>
<dbReference type="Gene3D" id="3.30.470.20">
    <property type="entry name" value="ATP-grasp fold, B domain"/>
    <property type="match status" value="1"/>
</dbReference>
<evidence type="ECO:0000256" key="3">
    <source>
        <dbReference type="ARBA" id="ARBA00022741"/>
    </source>
</evidence>
<dbReference type="PROSITE" id="PS00866">
    <property type="entry name" value="CPSASE_1"/>
    <property type="match status" value="1"/>
</dbReference>
<dbReference type="SMART" id="SM00878">
    <property type="entry name" value="Biotin_carb_C"/>
    <property type="match status" value="1"/>
</dbReference>
<dbReference type="PROSITE" id="PS50968">
    <property type="entry name" value="BIOTINYL_LIPOYL"/>
    <property type="match status" value="1"/>
</dbReference>
<evidence type="ECO:0000313" key="10">
    <source>
        <dbReference type="EMBL" id="KAH7063489.1"/>
    </source>
</evidence>
<dbReference type="Pfam" id="PF02785">
    <property type="entry name" value="Biotin_carb_C"/>
    <property type="match status" value="1"/>
</dbReference>
<dbReference type="SUPFAM" id="SSF51230">
    <property type="entry name" value="Single hybrid motif"/>
    <property type="match status" value="1"/>
</dbReference>
<dbReference type="InterPro" id="IPR016185">
    <property type="entry name" value="PreATP-grasp_dom_sf"/>
</dbReference>
<dbReference type="Gene3D" id="2.40.50.100">
    <property type="match status" value="1"/>
</dbReference>
<dbReference type="Pfam" id="PF00289">
    <property type="entry name" value="Biotin_carb_N"/>
    <property type="match status" value="1"/>
</dbReference>
<dbReference type="CDD" id="cd06850">
    <property type="entry name" value="biotinyl_domain"/>
    <property type="match status" value="1"/>
</dbReference>
<dbReference type="EMBL" id="JAGTJR010000002">
    <property type="protein sequence ID" value="KAH7063489.1"/>
    <property type="molecule type" value="Genomic_DNA"/>
</dbReference>
<proteinExistence type="predicted"/>
<evidence type="ECO:0000256" key="1">
    <source>
        <dbReference type="ARBA" id="ARBA00001953"/>
    </source>
</evidence>
<keyword evidence="3 6" id="KW-0547">Nucleotide-binding</keyword>
<keyword evidence="11" id="KW-1185">Reference proteome</keyword>
<evidence type="ECO:0000256" key="6">
    <source>
        <dbReference type="PROSITE-ProRule" id="PRU00409"/>
    </source>
</evidence>
<dbReference type="InterPro" id="IPR011053">
    <property type="entry name" value="Single_hybrid_motif"/>
</dbReference>
<organism evidence="10 11">
    <name type="scientific">Macrophomina phaseolina</name>
    <dbReference type="NCBI Taxonomy" id="35725"/>
    <lineage>
        <taxon>Eukaryota</taxon>
        <taxon>Fungi</taxon>
        <taxon>Dikarya</taxon>
        <taxon>Ascomycota</taxon>
        <taxon>Pezizomycotina</taxon>
        <taxon>Dothideomycetes</taxon>
        <taxon>Dothideomycetes incertae sedis</taxon>
        <taxon>Botryosphaeriales</taxon>
        <taxon>Botryosphaeriaceae</taxon>
        <taxon>Macrophomina</taxon>
    </lineage>
</organism>
<dbReference type="Proteomes" id="UP000774617">
    <property type="component" value="Unassembled WGS sequence"/>
</dbReference>
<evidence type="ECO:0000313" key="11">
    <source>
        <dbReference type="Proteomes" id="UP000774617"/>
    </source>
</evidence>
<reference evidence="10 11" key="1">
    <citation type="journal article" date="2021" name="Nat. Commun.">
        <title>Genetic determinants of endophytism in the Arabidopsis root mycobiome.</title>
        <authorList>
            <person name="Mesny F."/>
            <person name="Miyauchi S."/>
            <person name="Thiergart T."/>
            <person name="Pickel B."/>
            <person name="Atanasova L."/>
            <person name="Karlsson M."/>
            <person name="Huettel B."/>
            <person name="Barry K.W."/>
            <person name="Haridas S."/>
            <person name="Chen C."/>
            <person name="Bauer D."/>
            <person name="Andreopoulos W."/>
            <person name="Pangilinan J."/>
            <person name="LaButti K."/>
            <person name="Riley R."/>
            <person name="Lipzen A."/>
            <person name="Clum A."/>
            <person name="Drula E."/>
            <person name="Henrissat B."/>
            <person name="Kohler A."/>
            <person name="Grigoriev I.V."/>
            <person name="Martin F.M."/>
            <person name="Hacquard S."/>
        </authorList>
    </citation>
    <scope>NUCLEOTIDE SEQUENCE [LARGE SCALE GENOMIC DNA]</scope>
    <source>
        <strain evidence="10 11">MPI-SDFR-AT-0080</strain>
    </source>
</reference>
<dbReference type="PROSITE" id="PS00867">
    <property type="entry name" value="CPSASE_2"/>
    <property type="match status" value="1"/>
</dbReference>
<dbReference type="InterPro" id="IPR050856">
    <property type="entry name" value="Biotin_carboxylase_complex"/>
</dbReference>
<dbReference type="SUPFAM" id="SSF56059">
    <property type="entry name" value="Glutathione synthetase ATP-binding domain-like"/>
    <property type="match status" value="1"/>
</dbReference>
<comment type="caution">
    <text evidence="10">The sequence shown here is derived from an EMBL/GenBank/DDBJ whole genome shotgun (WGS) entry which is preliminary data.</text>
</comment>